<dbReference type="SUPFAM" id="SSF69618">
    <property type="entry name" value="HemD-like"/>
    <property type="match status" value="1"/>
</dbReference>
<dbReference type="GO" id="GO:0032259">
    <property type="term" value="P:methylation"/>
    <property type="evidence" value="ECO:0007669"/>
    <property type="project" value="UniProtKB-KW"/>
</dbReference>
<dbReference type="FunFam" id="3.30.950.10:FF:000001">
    <property type="entry name" value="Siroheme synthase"/>
    <property type="match status" value="1"/>
</dbReference>
<dbReference type="AlphaFoldDB" id="W6N5H6"/>
<dbReference type="PROSITE" id="PS00839">
    <property type="entry name" value="SUMT_1"/>
    <property type="match status" value="1"/>
</dbReference>
<dbReference type="Proteomes" id="UP000019482">
    <property type="component" value="Unassembled WGS sequence"/>
</dbReference>
<dbReference type="NCBIfam" id="TIGR01469">
    <property type="entry name" value="cobA_cysG_Cterm"/>
    <property type="match status" value="1"/>
</dbReference>
<dbReference type="InterPro" id="IPR003043">
    <property type="entry name" value="Uropor_MeTrfase_CS"/>
</dbReference>
<reference evidence="9 10" key="1">
    <citation type="journal article" date="2015" name="Genome Announc.">
        <title>Draft Genome Sequence of Clostridium tyrobutyricum Strain DIVETGP, Isolated from Cow's Milk for Grana Padano Production.</title>
        <authorList>
            <person name="Soggiu A."/>
            <person name="Piras C."/>
            <person name="Gaiarsa S."/>
            <person name="Sassera D."/>
            <person name="Roncada P."/>
            <person name="Bendixen E."/>
            <person name="Brasca M."/>
            <person name="Bonizzi L."/>
        </authorList>
    </citation>
    <scope>NUCLEOTIDE SEQUENCE [LARGE SCALE GENOMIC DNA]</scope>
    <source>
        <strain evidence="9 10">DIVETGP</strain>
    </source>
</reference>
<comment type="caution">
    <text evidence="9">The sequence shown here is derived from an EMBL/GenBank/DDBJ whole genome shotgun (WGS) entry which is preliminary data.</text>
</comment>
<comment type="similarity">
    <text evidence="6">Belongs to the precorrin methyltransferase family.</text>
</comment>
<dbReference type="Pfam" id="PF00590">
    <property type="entry name" value="TP_methylase"/>
    <property type="match status" value="1"/>
</dbReference>
<keyword evidence="4" id="KW-0949">S-adenosyl-L-methionine</keyword>
<dbReference type="EC" id="2.1.1.107" evidence="1"/>
<dbReference type="NCBIfam" id="NF004790">
    <property type="entry name" value="PRK06136.1"/>
    <property type="match status" value="1"/>
</dbReference>
<evidence type="ECO:0000256" key="5">
    <source>
        <dbReference type="ARBA" id="ARBA00023244"/>
    </source>
</evidence>
<dbReference type="InterPro" id="IPR000878">
    <property type="entry name" value="4pyrrol_Mease"/>
</dbReference>
<proteinExistence type="inferred from homology"/>
<dbReference type="InterPro" id="IPR014776">
    <property type="entry name" value="4pyrrole_Mease_sub2"/>
</dbReference>
<dbReference type="InterPro" id="IPR014777">
    <property type="entry name" value="4pyrrole_Mease_sub1"/>
</dbReference>
<dbReference type="GO" id="GO:0004851">
    <property type="term" value="F:uroporphyrin-III C-methyltransferase activity"/>
    <property type="evidence" value="ECO:0007669"/>
    <property type="project" value="UniProtKB-EC"/>
</dbReference>
<accession>W6N5H6</accession>
<dbReference type="Pfam" id="PF02602">
    <property type="entry name" value="HEM4"/>
    <property type="match status" value="1"/>
</dbReference>
<sequence>MACGKVYLIGAGPGDEELLTLKAVEKLRKCTVVMYDRLAGTEVLNYIDEKCKLYYCGKNPGSHYKTQDEINKMLVEFAKQGNIVGRIKGGDPYIFGRGGEEILALTEENIEFEVIPGITSFISVLNYAGIPVTHRNIARSFHVFTGKAADKLDIDWKSAANIGGTLIFMMGFSNLQIICNKLIENGMDPSKPCAVVMSGTTAKQRKLTSNLKNIYGETKIKNFHSPCIFVIGEVVKLNDRLNWYEKKPLFGRNICITRSKQQSVPMRKKLIDLGAQVTEIHSIKIRYTPENIKDYMDKLNEYDYVVFTSSNGVESFFDVLLKENYDIRNIKGIFAAIGPATEREIKKRGIIPKIIAKKFVAESLYKEMKKYVKQGDRIFIPRSKNSRPYLAEVLRGQGCIVDECYTYETLVGDVLDKECFKDVDTVLFTSPSTVRNMIELVGIDSIRQKQIVSIGPITGSELKKHNLSYKMSESYTTDGIIQKLVAGNIN</sequence>
<dbReference type="InterPro" id="IPR036108">
    <property type="entry name" value="4pyrrol_syn_uPrphyn_synt_sf"/>
</dbReference>
<dbReference type="FunFam" id="3.40.1010.10:FF:000001">
    <property type="entry name" value="Siroheme synthase"/>
    <property type="match status" value="1"/>
</dbReference>
<dbReference type="Gene3D" id="3.40.1010.10">
    <property type="entry name" value="Cobalt-precorrin-4 Transmethylase, Domain 1"/>
    <property type="match status" value="1"/>
</dbReference>
<evidence type="ECO:0000313" key="9">
    <source>
        <dbReference type="EMBL" id="CDL91551.1"/>
    </source>
</evidence>
<dbReference type="InterPro" id="IPR006366">
    <property type="entry name" value="CobA/CysG_C"/>
</dbReference>
<gene>
    <name evidence="9" type="ORF">CTDIVETGP_1621</name>
</gene>
<dbReference type="GO" id="GO:0004852">
    <property type="term" value="F:uroporphyrinogen-III synthase activity"/>
    <property type="evidence" value="ECO:0007669"/>
    <property type="project" value="InterPro"/>
</dbReference>
<evidence type="ECO:0000256" key="1">
    <source>
        <dbReference type="ARBA" id="ARBA00012162"/>
    </source>
</evidence>
<keyword evidence="5" id="KW-0627">Porphyrin biosynthesis</keyword>
<dbReference type="Gene3D" id="3.30.950.10">
    <property type="entry name" value="Methyltransferase, Cobalt-precorrin-4 Transmethylase, Domain 2"/>
    <property type="match status" value="1"/>
</dbReference>
<feature type="domain" description="Tetrapyrrole methylase" evidence="7">
    <location>
        <begin position="5"/>
        <end position="214"/>
    </location>
</feature>
<feature type="domain" description="Tetrapyrrole biosynthesis uroporphyrinogen III synthase" evidence="8">
    <location>
        <begin position="266"/>
        <end position="482"/>
    </location>
</feature>
<keyword evidence="10" id="KW-1185">Reference proteome</keyword>
<dbReference type="RefSeq" id="WP_017895915.1">
    <property type="nucleotide sequence ID" value="NZ_CBXI010000024.1"/>
</dbReference>
<dbReference type="OrthoDB" id="9815856at2"/>
<evidence type="ECO:0000256" key="2">
    <source>
        <dbReference type="ARBA" id="ARBA00022603"/>
    </source>
</evidence>
<evidence type="ECO:0000256" key="6">
    <source>
        <dbReference type="RuleBase" id="RU003960"/>
    </source>
</evidence>
<protein>
    <recommendedName>
        <fullName evidence="1">uroporphyrinogen-III C-methyltransferase</fullName>
        <ecNumber evidence="1">2.1.1.107</ecNumber>
    </recommendedName>
</protein>
<dbReference type="PROSITE" id="PS00840">
    <property type="entry name" value="SUMT_2"/>
    <property type="match status" value="1"/>
</dbReference>
<keyword evidence="3 6" id="KW-0808">Transferase</keyword>
<dbReference type="PANTHER" id="PTHR45790">
    <property type="entry name" value="SIROHEME SYNTHASE-RELATED"/>
    <property type="match status" value="1"/>
</dbReference>
<dbReference type="CDD" id="cd06578">
    <property type="entry name" value="HemD"/>
    <property type="match status" value="1"/>
</dbReference>
<evidence type="ECO:0000313" key="10">
    <source>
        <dbReference type="Proteomes" id="UP000019482"/>
    </source>
</evidence>
<keyword evidence="2 6" id="KW-0489">Methyltransferase</keyword>
<organism evidence="9 10">
    <name type="scientific">Clostridium tyrobutyricum DIVETGP</name>
    <dbReference type="NCBI Taxonomy" id="1408889"/>
    <lineage>
        <taxon>Bacteria</taxon>
        <taxon>Bacillati</taxon>
        <taxon>Bacillota</taxon>
        <taxon>Clostridia</taxon>
        <taxon>Eubacteriales</taxon>
        <taxon>Clostridiaceae</taxon>
        <taxon>Clostridium</taxon>
    </lineage>
</organism>
<dbReference type="CDD" id="cd11642">
    <property type="entry name" value="SUMT"/>
    <property type="match status" value="1"/>
</dbReference>
<keyword evidence="9" id="KW-0456">Lyase</keyword>
<dbReference type="InterPro" id="IPR003754">
    <property type="entry name" value="4pyrrol_synth_uPrphyn_synth"/>
</dbReference>
<dbReference type="PANTHER" id="PTHR45790:SF3">
    <property type="entry name" value="S-ADENOSYL-L-METHIONINE-DEPENDENT UROPORPHYRINOGEN III METHYLTRANSFERASE, CHLOROPLASTIC"/>
    <property type="match status" value="1"/>
</dbReference>
<dbReference type="Gene3D" id="3.40.50.10090">
    <property type="match status" value="2"/>
</dbReference>
<evidence type="ECO:0000256" key="4">
    <source>
        <dbReference type="ARBA" id="ARBA00022691"/>
    </source>
</evidence>
<name>W6N5H6_CLOTY</name>
<evidence type="ECO:0000256" key="3">
    <source>
        <dbReference type="ARBA" id="ARBA00022679"/>
    </source>
</evidence>
<dbReference type="InterPro" id="IPR035996">
    <property type="entry name" value="4pyrrol_Methylase_sf"/>
</dbReference>
<evidence type="ECO:0000259" key="8">
    <source>
        <dbReference type="Pfam" id="PF02602"/>
    </source>
</evidence>
<dbReference type="InterPro" id="IPR050161">
    <property type="entry name" value="Siro_Cobalamin_biosynth"/>
</dbReference>
<dbReference type="EMBL" id="CBXI010000024">
    <property type="protein sequence ID" value="CDL91551.1"/>
    <property type="molecule type" value="Genomic_DNA"/>
</dbReference>
<evidence type="ECO:0000259" key="7">
    <source>
        <dbReference type="Pfam" id="PF00590"/>
    </source>
</evidence>
<dbReference type="SUPFAM" id="SSF53790">
    <property type="entry name" value="Tetrapyrrole methylase"/>
    <property type="match status" value="1"/>
</dbReference>
<dbReference type="GO" id="GO:0019354">
    <property type="term" value="P:siroheme biosynthetic process"/>
    <property type="evidence" value="ECO:0007669"/>
    <property type="project" value="InterPro"/>
</dbReference>
<dbReference type="GeneID" id="29419603"/>